<sequence length="340" mass="38506">MVFALCKSSSPNTIVGPRNTLKQRGREKEGAAAIITLQLLYTQDLLPVGAMEGEANNQRSVLNLVAVFEENRASKFPQKDKQAPYSQAAPETSQPQQLPVSPTSQGLSQMATRYHAEQEKKEEEQQGQRGLSFKCLRSFRHKISEDNWRRQRDCGLETDSKEPEEKKIALELLETEQAYVNRLHLLDQVFYTELMKEAKNGKTVPEEVVKMIFSNISSIYQFHAKFFLPELQKRMEDWSCNPRIGDVIQKLAPFLKMYGEYVKNFDKAVELITIWSEKSPPFQELIADIQVMAHSRTGDAAMPPKISPQGGSSGGWELPWSLCLSPCLVSLPRRGRSALT</sequence>
<dbReference type="GO" id="GO:0005085">
    <property type="term" value="F:guanyl-nucleotide exchange factor activity"/>
    <property type="evidence" value="ECO:0007669"/>
    <property type="project" value="InterPro"/>
</dbReference>
<feature type="compositionally biased region" description="Polar residues" evidence="1">
    <location>
        <begin position="89"/>
        <end position="111"/>
    </location>
</feature>
<organism evidence="3 4">
    <name type="scientific">Calidris pygmaea</name>
    <name type="common">Spoon-billed sandpiper</name>
    <dbReference type="NCBI Taxonomy" id="425635"/>
    <lineage>
        <taxon>Eukaryota</taxon>
        <taxon>Metazoa</taxon>
        <taxon>Chordata</taxon>
        <taxon>Craniata</taxon>
        <taxon>Vertebrata</taxon>
        <taxon>Euteleostomi</taxon>
        <taxon>Archelosauria</taxon>
        <taxon>Archosauria</taxon>
        <taxon>Dinosauria</taxon>
        <taxon>Saurischia</taxon>
        <taxon>Theropoda</taxon>
        <taxon>Coelurosauria</taxon>
        <taxon>Aves</taxon>
        <taxon>Neognathae</taxon>
        <taxon>Neoaves</taxon>
        <taxon>Charadriiformes</taxon>
        <taxon>Scolopacidae</taxon>
        <taxon>Calidris</taxon>
    </lineage>
</organism>
<dbReference type="Gene3D" id="1.20.900.10">
    <property type="entry name" value="Dbl homology (DH) domain"/>
    <property type="match status" value="1"/>
</dbReference>
<dbReference type="Pfam" id="PF00621">
    <property type="entry name" value="RhoGEF"/>
    <property type="match status" value="1"/>
</dbReference>
<dbReference type="InterPro" id="IPR000219">
    <property type="entry name" value="DH_dom"/>
</dbReference>
<protein>
    <recommendedName>
        <fullName evidence="2">DH domain-containing protein</fullName>
    </recommendedName>
</protein>
<dbReference type="InterPro" id="IPR035899">
    <property type="entry name" value="DBL_dom_sf"/>
</dbReference>
<keyword evidence="4" id="KW-1185">Reference proteome</keyword>
<dbReference type="SUPFAM" id="SSF48065">
    <property type="entry name" value="DBL homology domain (DH-domain)"/>
    <property type="match status" value="1"/>
</dbReference>
<dbReference type="AlphaFoldDB" id="A0A8C3KV99"/>
<evidence type="ECO:0000256" key="1">
    <source>
        <dbReference type="SAM" id="MobiDB-lite"/>
    </source>
</evidence>
<reference evidence="3" key="1">
    <citation type="submission" date="2025-08" db="UniProtKB">
        <authorList>
            <consortium name="Ensembl"/>
        </authorList>
    </citation>
    <scope>IDENTIFICATION</scope>
</reference>
<dbReference type="PANTHER" id="PTHR12673">
    <property type="entry name" value="FACIOGENITAL DYSPLASIA PROTEIN"/>
    <property type="match status" value="1"/>
</dbReference>
<feature type="compositionally biased region" description="Basic and acidic residues" evidence="1">
    <location>
        <begin position="114"/>
        <end position="126"/>
    </location>
</feature>
<dbReference type="GO" id="GO:0046847">
    <property type="term" value="P:filopodium assembly"/>
    <property type="evidence" value="ECO:0007669"/>
    <property type="project" value="TreeGrafter"/>
</dbReference>
<feature type="domain" description="DH" evidence="2">
    <location>
        <begin position="164"/>
        <end position="286"/>
    </location>
</feature>
<dbReference type="PANTHER" id="PTHR12673:SF82">
    <property type="entry name" value="FYVE, RHOGEF AND PH DOMAIN-CONTAINING PROTEIN 2"/>
    <property type="match status" value="1"/>
</dbReference>
<evidence type="ECO:0000313" key="3">
    <source>
        <dbReference type="Ensembl" id="ENSCPGP00000027951.1"/>
    </source>
</evidence>
<proteinExistence type="predicted"/>
<dbReference type="Ensembl" id="ENSCPGT00000030518.1">
    <property type="protein sequence ID" value="ENSCPGP00000027951.1"/>
    <property type="gene ID" value="ENSCPGG00000019270.1"/>
</dbReference>
<dbReference type="InterPro" id="IPR051092">
    <property type="entry name" value="FYVE_RhoGEF_PH"/>
</dbReference>
<dbReference type="SMART" id="SM00325">
    <property type="entry name" value="RhoGEF"/>
    <property type="match status" value="1"/>
</dbReference>
<feature type="region of interest" description="Disordered" evidence="1">
    <location>
        <begin position="75"/>
        <end position="129"/>
    </location>
</feature>
<reference evidence="3" key="2">
    <citation type="submission" date="2025-09" db="UniProtKB">
        <authorList>
            <consortium name="Ensembl"/>
        </authorList>
    </citation>
    <scope>IDENTIFICATION</scope>
</reference>
<dbReference type="CDD" id="cd00160">
    <property type="entry name" value="RhoGEF"/>
    <property type="match status" value="1"/>
</dbReference>
<evidence type="ECO:0000259" key="2">
    <source>
        <dbReference type="PROSITE" id="PS50010"/>
    </source>
</evidence>
<name>A0A8C3KV99_9CHAR</name>
<evidence type="ECO:0000313" key="4">
    <source>
        <dbReference type="Proteomes" id="UP000694419"/>
    </source>
</evidence>
<dbReference type="GO" id="GO:0007010">
    <property type="term" value="P:cytoskeleton organization"/>
    <property type="evidence" value="ECO:0007669"/>
    <property type="project" value="TreeGrafter"/>
</dbReference>
<accession>A0A8C3KV99</accession>
<dbReference type="PROSITE" id="PS50010">
    <property type="entry name" value="DH_2"/>
    <property type="match status" value="1"/>
</dbReference>
<dbReference type="GO" id="GO:0005737">
    <property type="term" value="C:cytoplasm"/>
    <property type="evidence" value="ECO:0007669"/>
    <property type="project" value="TreeGrafter"/>
</dbReference>
<dbReference type="Proteomes" id="UP000694419">
    <property type="component" value="Unplaced"/>
</dbReference>